<dbReference type="InterPro" id="IPR013105">
    <property type="entry name" value="TPR_2"/>
</dbReference>
<keyword evidence="2" id="KW-0802">TPR repeat</keyword>
<accession>A0A381QKX4</accession>
<dbReference type="EMBL" id="UINC01001361">
    <property type="protein sequence ID" value="SUZ78667.1"/>
    <property type="molecule type" value="Genomic_DNA"/>
</dbReference>
<reference evidence="4" key="1">
    <citation type="submission" date="2018-05" db="EMBL/GenBank/DDBJ databases">
        <authorList>
            <person name="Lanie J.A."/>
            <person name="Ng W.-L."/>
            <person name="Kazmierczak K.M."/>
            <person name="Andrzejewski T.M."/>
            <person name="Davidsen T.M."/>
            <person name="Wayne K.J."/>
            <person name="Tettelin H."/>
            <person name="Glass J.I."/>
            <person name="Rusch D."/>
            <person name="Podicherti R."/>
            <person name="Tsui H.-C.T."/>
            <person name="Winkler M.E."/>
        </authorList>
    </citation>
    <scope>NUCLEOTIDE SEQUENCE</scope>
</reference>
<dbReference type="InterPro" id="IPR011990">
    <property type="entry name" value="TPR-like_helical_dom_sf"/>
</dbReference>
<dbReference type="SUPFAM" id="SSF48452">
    <property type="entry name" value="TPR-like"/>
    <property type="match status" value="1"/>
</dbReference>
<evidence type="ECO:0000256" key="3">
    <source>
        <dbReference type="SAM" id="MobiDB-lite"/>
    </source>
</evidence>
<proteinExistence type="predicted"/>
<feature type="non-terminal residue" evidence="4">
    <location>
        <position position="1"/>
    </location>
</feature>
<dbReference type="SMART" id="SM00028">
    <property type="entry name" value="TPR"/>
    <property type="match status" value="2"/>
</dbReference>
<organism evidence="4">
    <name type="scientific">marine metagenome</name>
    <dbReference type="NCBI Taxonomy" id="408172"/>
    <lineage>
        <taxon>unclassified sequences</taxon>
        <taxon>metagenomes</taxon>
        <taxon>ecological metagenomes</taxon>
    </lineage>
</organism>
<feature type="region of interest" description="Disordered" evidence="3">
    <location>
        <begin position="222"/>
        <end position="248"/>
    </location>
</feature>
<sequence length="353" mass="37474">VVHRVGTSIGAAGPTFFFERVTLTDQSEGSAMSTQMKCGAVLIAVILVACLNSQPAFAQASAQLTEKGRVALVNRQFDIALSDLNKAIEADALNPYAHYYRGLVLGNLGRQREALDAFLKAAELNPGWGEAHRVATIAALDTRNLSIAWEQAVKAYQAGADVSQSINRLLALEKAPGDLDEQLAAARIFVMPVDTEKLEARQDNPFGGGNVVGAALDRGGTASAGSSNEIGNPSGSTSSSRQTNAGGQQAAQAQAHFYSLLTQLRLSLTNSRHFGVVGQQDMARYLMVVSIDEMGGAGGNAARGHLKLVDPRSGEEAYSRVLDLRNIASLAELNAEVERIVNLLEEWLLDLSG</sequence>
<protein>
    <submittedName>
        <fullName evidence="4">Uncharacterized protein</fullName>
    </submittedName>
</protein>
<dbReference type="InterPro" id="IPR019734">
    <property type="entry name" value="TPR_rpt"/>
</dbReference>
<dbReference type="Pfam" id="PF07719">
    <property type="entry name" value="TPR_2"/>
    <property type="match status" value="1"/>
</dbReference>
<feature type="compositionally biased region" description="Polar residues" evidence="3">
    <location>
        <begin position="223"/>
        <end position="244"/>
    </location>
</feature>
<gene>
    <name evidence="4" type="ORF">METZ01_LOCUS31521</name>
</gene>
<evidence type="ECO:0000313" key="4">
    <source>
        <dbReference type="EMBL" id="SUZ78667.1"/>
    </source>
</evidence>
<dbReference type="PROSITE" id="PS50005">
    <property type="entry name" value="TPR"/>
    <property type="match status" value="1"/>
</dbReference>
<evidence type="ECO:0000256" key="2">
    <source>
        <dbReference type="ARBA" id="ARBA00022803"/>
    </source>
</evidence>
<keyword evidence="1" id="KW-0677">Repeat</keyword>
<dbReference type="Gene3D" id="1.25.40.10">
    <property type="entry name" value="Tetratricopeptide repeat domain"/>
    <property type="match status" value="1"/>
</dbReference>
<evidence type="ECO:0000256" key="1">
    <source>
        <dbReference type="ARBA" id="ARBA00022737"/>
    </source>
</evidence>
<dbReference type="AlphaFoldDB" id="A0A381QKX4"/>
<name>A0A381QKX4_9ZZZZ</name>